<dbReference type="Pfam" id="PF12110">
    <property type="entry name" value="Nup96"/>
    <property type="match status" value="1"/>
</dbReference>
<proteinExistence type="inferred from homology"/>
<evidence type="ECO:0000256" key="3">
    <source>
        <dbReference type="SAM" id="MobiDB-lite"/>
    </source>
</evidence>
<dbReference type="InterPro" id="IPR024078">
    <property type="entry name" value="LmbE-like_dom_sf"/>
</dbReference>
<dbReference type="InterPro" id="IPR021967">
    <property type="entry name" value="Nup98_C"/>
</dbReference>
<dbReference type="GO" id="GO:0000225">
    <property type="term" value="F:N-acetylglucosaminylphosphatidylinositol deacetylase activity"/>
    <property type="evidence" value="ECO:0007669"/>
    <property type="project" value="UniProtKB-EC"/>
</dbReference>
<organism evidence="6 7">
    <name type="scientific">Boletus reticuloceps</name>
    <dbReference type="NCBI Taxonomy" id="495285"/>
    <lineage>
        <taxon>Eukaryota</taxon>
        <taxon>Fungi</taxon>
        <taxon>Dikarya</taxon>
        <taxon>Basidiomycota</taxon>
        <taxon>Agaricomycotina</taxon>
        <taxon>Agaricomycetes</taxon>
        <taxon>Agaricomycetidae</taxon>
        <taxon>Boletales</taxon>
        <taxon>Boletineae</taxon>
        <taxon>Boletaceae</taxon>
        <taxon>Boletoideae</taxon>
        <taxon>Boletus</taxon>
    </lineage>
</organism>
<dbReference type="Proteomes" id="UP000683000">
    <property type="component" value="Unassembled WGS sequence"/>
</dbReference>
<feature type="chain" id="PRO_5034395567" description="N-acetylglucosaminylphosphatidylinositol deacetylase" evidence="4">
    <location>
        <begin position="18"/>
        <end position="1142"/>
    </location>
</feature>
<dbReference type="GO" id="GO:0005783">
    <property type="term" value="C:endoplasmic reticulum"/>
    <property type="evidence" value="ECO:0007669"/>
    <property type="project" value="TreeGrafter"/>
</dbReference>
<dbReference type="AlphaFoldDB" id="A0A8I2YTC4"/>
<keyword evidence="4" id="KW-0732">Signal</keyword>
<dbReference type="Gene3D" id="3.40.50.10320">
    <property type="entry name" value="LmbE-like"/>
    <property type="match status" value="1"/>
</dbReference>
<gene>
    <name evidence="6" type="ORF">JVT61DRAFT_15263</name>
</gene>
<evidence type="ECO:0000256" key="2">
    <source>
        <dbReference type="ARBA" id="ARBA00012176"/>
    </source>
</evidence>
<dbReference type="OrthoDB" id="3797628at2759"/>
<comment type="similarity">
    <text evidence="1">Belongs to the PIGL family.</text>
</comment>
<evidence type="ECO:0000313" key="7">
    <source>
        <dbReference type="Proteomes" id="UP000683000"/>
    </source>
</evidence>
<evidence type="ECO:0000313" key="6">
    <source>
        <dbReference type="EMBL" id="KAG6377457.1"/>
    </source>
</evidence>
<dbReference type="EC" id="3.5.1.89" evidence="2"/>
<reference evidence="6" key="1">
    <citation type="submission" date="2021-03" db="EMBL/GenBank/DDBJ databases">
        <title>Evolutionary innovations through gain and loss of genes in the ectomycorrhizal Boletales.</title>
        <authorList>
            <person name="Wu G."/>
            <person name="Miyauchi S."/>
            <person name="Morin E."/>
            <person name="Yang Z.-L."/>
            <person name="Xu J."/>
            <person name="Martin F.M."/>
        </authorList>
    </citation>
    <scope>NUCLEOTIDE SEQUENCE</scope>
    <source>
        <strain evidence="6">BR01</strain>
    </source>
</reference>
<dbReference type="PANTHER" id="PTHR12993">
    <property type="entry name" value="N-ACETYLGLUCOSAMINYL-PHOSPHATIDYLINOSITOL DE-N-ACETYLASE-RELATED"/>
    <property type="match status" value="1"/>
</dbReference>
<keyword evidence="7" id="KW-1185">Reference proteome</keyword>
<feature type="compositionally biased region" description="Acidic residues" evidence="3">
    <location>
        <begin position="314"/>
        <end position="342"/>
    </location>
</feature>
<sequence>MLPWLSALLVLFVSSLYFPFHSNSHVLLDQARSNDSRILLLTAHPDDECLFFAPTVLALREHPAHPEIFSLTLSIGNAAGVGEVRKEELSRSLDVMGIDQDKRWVVDHPTTMTLEWDASVIAVVIAPYVVDNHITTVCPSLSLLASHVLQADTLQILTFDTQGITSHPNHYSLPFGAWDLANILRAKAPEPTSFSVPRVFSLVTVPLLPKYAGVLTPLSSRMNMILQRVLKRFTQSDGNQQVVFTSGFTQYVTAVRAMQKHTTQLEWFRYLYVALTSDSSDDEQTPYASQDAHKQPPGSPTRSVDMDKDSSSSSEEEDIEVDEEESEEEESEDTSDMGEDDPAPLSRPRNHALVEDSDGEIQYEHTRSRSGSSSLSESDSEDARRRGATVASWAGRVGIDAQKMHVMQTSLFRMPEEAAALQAVNQPIRPRFKLSPTVSRKHSRDSVGDGRLDSQERVSFAHDIDHPVYRPSRKYARVDISASAVAGNEGVSADAGLALGRSFRVGWSSGGNLVHLGQLCGPSSQVQLLSCHENTRPFFSQPPEDTTNRLSRLLQHHLSKTPIVKDEDGIPFADPSSELSFSSFTSLYPKTDNSYEASLFRLGHALFDSMELHLGQDVTVDVRNRDVVTPLVDADLKKQSSTDSAALIFSLLSGYQIGKACDTAMDCGSVKLATLISQASGDFEFREDLREQLQLWREQRIDVHLGVSIRKIYSVLAGSLDILEGSKASSLERCPDVDPLEGLDWKRTFGMYLWYVEPMDASIAQVYESYDRAVRESPSRVAPPRPHYLEGVSSQKLAFRIPSPPPSDALFSLIRLYADPAYSLSQILSPLSFGSSPADYSFPWHLYIILSRCMRIRDLSDRGEAEHVEEMGEDVSGHREGHSPSADLLASYYAQQLEQLGMLQEAIFVLLHIEGSAGREKAIRDILHRSADKLDEWMCSGILGSLKIPLAWVNDAKALFAISQGRVFDAYELYMAAGLYQSAHDLAVVELAPEAVIRQDLDLLTSLFERMASQTIDGWHLKGKAYLDYVHAMIRIPELHASTSDAAVPDAVEEAELESLVRALPRLIGILPDVLYLQSDPRHKVALVEMMSGLTAVLDEVKPLALAQSKVRLTGMDEGTKLRHIQTTALERFMRSIQVSCV</sequence>
<dbReference type="InterPro" id="IPR003737">
    <property type="entry name" value="GlcNAc_PI_deacetylase-related"/>
</dbReference>
<feature type="signal peptide" evidence="4">
    <location>
        <begin position="1"/>
        <end position="17"/>
    </location>
</feature>
<dbReference type="EMBL" id="JAGFBS010000009">
    <property type="protein sequence ID" value="KAG6377457.1"/>
    <property type="molecule type" value="Genomic_DNA"/>
</dbReference>
<dbReference type="Pfam" id="PF02585">
    <property type="entry name" value="PIG-L"/>
    <property type="match status" value="1"/>
</dbReference>
<dbReference type="Gene3D" id="1.25.40.690">
    <property type="match status" value="1"/>
</dbReference>
<protein>
    <recommendedName>
        <fullName evidence="2">N-acetylglucosaminylphosphatidylinositol deacetylase</fullName>
        <ecNumber evidence="2">3.5.1.89</ecNumber>
    </recommendedName>
</protein>
<feature type="domain" description="Nuclear pore complex protein NUP96 C-terminal" evidence="5">
    <location>
        <begin position="648"/>
        <end position="959"/>
    </location>
</feature>
<feature type="region of interest" description="Disordered" evidence="3">
    <location>
        <begin position="280"/>
        <end position="387"/>
    </location>
</feature>
<evidence type="ECO:0000256" key="1">
    <source>
        <dbReference type="ARBA" id="ARBA00006066"/>
    </source>
</evidence>
<comment type="caution">
    <text evidence="6">The sequence shown here is derived from an EMBL/GenBank/DDBJ whole genome shotgun (WGS) entry which is preliminary data.</text>
</comment>
<dbReference type="PANTHER" id="PTHR12993:SF11">
    <property type="entry name" value="N-ACETYLGLUCOSAMINYL-PHOSPHATIDYLINOSITOL DE-N-ACETYLASE"/>
    <property type="match status" value="1"/>
</dbReference>
<evidence type="ECO:0000256" key="4">
    <source>
        <dbReference type="SAM" id="SignalP"/>
    </source>
</evidence>
<accession>A0A8I2YTC4</accession>
<name>A0A8I2YTC4_9AGAM</name>
<evidence type="ECO:0000259" key="5">
    <source>
        <dbReference type="Pfam" id="PF12110"/>
    </source>
</evidence>
<dbReference type="SUPFAM" id="SSF102588">
    <property type="entry name" value="LmbE-like"/>
    <property type="match status" value="1"/>
</dbReference>